<gene>
    <name evidence="7" type="ORF">GCM10023116_44220</name>
</gene>
<feature type="domain" description="Peptidase M20 dimerisation" evidence="6">
    <location>
        <begin position="239"/>
        <end position="380"/>
    </location>
</feature>
<organism evidence="7 8">
    <name type="scientific">Kistimonas scapharcae</name>
    <dbReference type="NCBI Taxonomy" id="1036133"/>
    <lineage>
        <taxon>Bacteria</taxon>
        <taxon>Pseudomonadati</taxon>
        <taxon>Pseudomonadota</taxon>
        <taxon>Gammaproteobacteria</taxon>
        <taxon>Oceanospirillales</taxon>
        <taxon>Endozoicomonadaceae</taxon>
        <taxon>Kistimonas</taxon>
    </lineage>
</organism>
<evidence type="ECO:0000313" key="7">
    <source>
        <dbReference type="EMBL" id="GAA4652138.1"/>
    </source>
</evidence>
<keyword evidence="5" id="KW-0862">Zinc</keyword>
<dbReference type="PANTHER" id="PTHR45962">
    <property type="entry name" value="N-FATTY-ACYL-AMINO ACID SYNTHASE/HYDROLASE PM20D1"/>
    <property type="match status" value="1"/>
</dbReference>
<evidence type="ECO:0000313" key="8">
    <source>
        <dbReference type="Proteomes" id="UP001500604"/>
    </source>
</evidence>
<comment type="similarity">
    <text evidence="1">Belongs to the peptidase M20A family.</text>
</comment>
<dbReference type="EMBL" id="BAABFL010000470">
    <property type="protein sequence ID" value="GAA4652138.1"/>
    <property type="molecule type" value="Genomic_DNA"/>
</dbReference>
<dbReference type="Proteomes" id="UP001500604">
    <property type="component" value="Unassembled WGS sequence"/>
</dbReference>
<keyword evidence="3" id="KW-0479">Metal-binding</keyword>
<comment type="caution">
    <text evidence="7">The sequence shown here is derived from an EMBL/GenBank/DDBJ whole genome shotgun (WGS) entry which is preliminary data.</text>
</comment>
<accession>A0ABP8V7C0</accession>
<dbReference type="InterPro" id="IPR011650">
    <property type="entry name" value="Peptidase_M20_dimer"/>
</dbReference>
<proteinExistence type="inferred from homology"/>
<dbReference type="InterPro" id="IPR001261">
    <property type="entry name" value="ArgE/DapE_CS"/>
</dbReference>
<dbReference type="SUPFAM" id="SSF53187">
    <property type="entry name" value="Zn-dependent exopeptidases"/>
    <property type="match status" value="1"/>
</dbReference>
<dbReference type="PROSITE" id="PS00758">
    <property type="entry name" value="ARGE_DAPE_CPG2_1"/>
    <property type="match status" value="1"/>
</dbReference>
<evidence type="ECO:0000256" key="4">
    <source>
        <dbReference type="ARBA" id="ARBA00022801"/>
    </source>
</evidence>
<keyword evidence="2" id="KW-0645">Protease</keyword>
<dbReference type="Gene3D" id="3.40.630.10">
    <property type="entry name" value="Zn peptidases"/>
    <property type="match status" value="1"/>
</dbReference>
<sequence>MKKSVTGLAVLFSLLITVIVVRTFLYTDSETSQDGIPGVDVSLDETSVVSRLSQAIQFPTISHGGKAFDAEAFAAFNHFLRESFPRVYSQLKVQQINDYSLLMEWQGKDEKLQPILLMSHMDVVPVIPGTEDSWTWPPFEGKVADGYIWGRGTVDDKSGVLGILEATEKLLAEGYQPERSVFLAFGHDEEIGGQKGAVTIASLLQKRGLFFEYVLDEGGVVTKGVVPGIEGLVAVIGPGEKGYLSLKLTAKGGGGHSSQPPSETAIGRLAKALSRLEEDPFPINLQYTADFIQQLGPDVPFVQRMLFANRWLFEPFADGLVPDVPALMAGMRTTTAPTMLSGSVKDNVLPLNPSAVVNFRILPGETVETVTERVREVIDDDSITLENYGFGSNPSRVSPTDSFGYQQLERSIHEVIADPSLRIAPRIVIAATDARHFDALTDSSYRFMGVTLGPKELKGIHGTDERVSVESYLQAVKIYYQLIRNSTGQS</sequence>
<dbReference type="PROSITE" id="PS00759">
    <property type="entry name" value="ARGE_DAPE_CPG2_2"/>
    <property type="match status" value="1"/>
</dbReference>
<evidence type="ECO:0000256" key="5">
    <source>
        <dbReference type="ARBA" id="ARBA00022833"/>
    </source>
</evidence>
<dbReference type="Gene3D" id="3.30.70.360">
    <property type="match status" value="1"/>
</dbReference>
<dbReference type="PANTHER" id="PTHR45962:SF1">
    <property type="entry name" value="N-FATTY-ACYL-AMINO ACID SYNTHASE_HYDROLASE PM20D1"/>
    <property type="match status" value="1"/>
</dbReference>
<dbReference type="InterPro" id="IPR036264">
    <property type="entry name" value="Bact_exopeptidase_dim_dom"/>
</dbReference>
<dbReference type="Gene3D" id="1.10.150.900">
    <property type="match status" value="1"/>
</dbReference>
<name>A0ABP8V7C0_9GAMM</name>
<dbReference type="RefSeq" id="WP_345198647.1">
    <property type="nucleotide sequence ID" value="NZ_BAABFL010000470.1"/>
</dbReference>
<dbReference type="InterPro" id="IPR047177">
    <property type="entry name" value="Pept_M20A"/>
</dbReference>
<protein>
    <submittedName>
        <fullName evidence="7">M20 family peptidase</fullName>
    </submittedName>
</protein>
<dbReference type="SUPFAM" id="SSF55031">
    <property type="entry name" value="Bacterial exopeptidase dimerisation domain"/>
    <property type="match status" value="1"/>
</dbReference>
<keyword evidence="8" id="KW-1185">Reference proteome</keyword>
<evidence type="ECO:0000256" key="1">
    <source>
        <dbReference type="ARBA" id="ARBA00006247"/>
    </source>
</evidence>
<reference evidence="8" key="1">
    <citation type="journal article" date="2019" name="Int. J. Syst. Evol. Microbiol.">
        <title>The Global Catalogue of Microorganisms (GCM) 10K type strain sequencing project: providing services to taxonomists for standard genome sequencing and annotation.</title>
        <authorList>
            <consortium name="The Broad Institute Genomics Platform"/>
            <consortium name="The Broad Institute Genome Sequencing Center for Infectious Disease"/>
            <person name="Wu L."/>
            <person name="Ma J."/>
        </authorList>
    </citation>
    <scope>NUCLEOTIDE SEQUENCE [LARGE SCALE GENOMIC DNA]</scope>
    <source>
        <strain evidence="8">JCM 17805</strain>
    </source>
</reference>
<evidence type="ECO:0000256" key="2">
    <source>
        <dbReference type="ARBA" id="ARBA00022670"/>
    </source>
</evidence>
<keyword evidence="4" id="KW-0378">Hydrolase</keyword>
<dbReference type="InterPro" id="IPR002933">
    <property type="entry name" value="Peptidase_M20"/>
</dbReference>
<evidence type="ECO:0000256" key="3">
    <source>
        <dbReference type="ARBA" id="ARBA00022723"/>
    </source>
</evidence>
<evidence type="ECO:0000259" key="6">
    <source>
        <dbReference type="Pfam" id="PF07687"/>
    </source>
</evidence>
<dbReference type="Pfam" id="PF01546">
    <property type="entry name" value="Peptidase_M20"/>
    <property type="match status" value="1"/>
</dbReference>
<dbReference type="Pfam" id="PF07687">
    <property type="entry name" value="M20_dimer"/>
    <property type="match status" value="1"/>
</dbReference>